<reference evidence="1" key="1">
    <citation type="submission" date="2020-09" db="EMBL/GenBank/DDBJ databases">
        <authorList>
            <person name="Kim M.K."/>
        </authorList>
    </citation>
    <scope>NUCLEOTIDE SEQUENCE</scope>
    <source>
        <strain evidence="1">BT702</strain>
    </source>
</reference>
<dbReference type="AlphaFoldDB" id="A0A926XXM5"/>
<organism evidence="1 2">
    <name type="scientific">Spirosoma profusum</name>
    <dbReference type="NCBI Taxonomy" id="2771354"/>
    <lineage>
        <taxon>Bacteria</taxon>
        <taxon>Pseudomonadati</taxon>
        <taxon>Bacteroidota</taxon>
        <taxon>Cytophagia</taxon>
        <taxon>Cytophagales</taxon>
        <taxon>Cytophagaceae</taxon>
        <taxon>Spirosoma</taxon>
    </lineage>
</organism>
<dbReference type="Proteomes" id="UP000598820">
    <property type="component" value="Unassembled WGS sequence"/>
</dbReference>
<comment type="caution">
    <text evidence="1">The sequence shown here is derived from an EMBL/GenBank/DDBJ whole genome shotgun (WGS) entry which is preliminary data.</text>
</comment>
<gene>
    <name evidence="1" type="ORF">IC229_04290</name>
</gene>
<accession>A0A926XXM5</accession>
<protein>
    <submittedName>
        <fullName evidence="1">Uncharacterized protein</fullName>
    </submittedName>
</protein>
<dbReference type="RefSeq" id="WP_190885681.1">
    <property type="nucleotide sequence ID" value="NZ_JACWZY010000002.1"/>
</dbReference>
<dbReference type="EMBL" id="JACWZY010000002">
    <property type="protein sequence ID" value="MBD2699842.1"/>
    <property type="molecule type" value="Genomic_DNA"/>
</dbReference>
<name>A0A926XXM5_9BACT</name>
<evidence type="ECO:0000313" key="1">
    <source>
        <dbReference type="EMBL" id="MBD2699842.1"/>
    </source>
</evidence>
<evidence type="ECO:0000313" key="2">
    <source>
        <dbReference type="Proteomes" id="UP000598820"/>
    </source>
</evidence>
<keyword evidence="2" id="KW-1185">Reference proteome</keyword>
<proteinExistence type="predicted"/>
<sequence length="519" mass="59547">MFDGTTILDVSVDVDLLLTNDRLTFGALVDTQTGFILNPIRRANHRGLRFRLVPRQTQQGYRLEMKGSLHKFHNNGRHNADQFTVNDLLLTLDEITRSYGFNLFKSKINTLEFGVNVELPFPVSQVLNNLVCYKNLPFSIDPYSDTPYYICRLQRYAVKCYDKGKQKGLDGNWLRLEIRVNKMEYFKGNGIKIRTLADLMNVANYPLLGALLVDTFNEILFDDPAIISANLSPVKQQLYQNGRNSRYWQIPEDLTRKQANAHYQRLGRERRRYRVLFEQYGGKWQHEAATLIGQTWTQLTAIDDPLLKHINEHLTAWQDLTKPGIPPPSLGGTCQQLTDPGNLSSEDLPYTTCQQLTNFAKNEMSAINPLYSELIADSNQPDKYTLEPPDPPPPPGAVVCPITNIPIESPRPSQRFLSATQLRNLYDIDRPKFDNVAARFLTAKQAGVSLDKQCYYMAHNIRNSHTNQFNNPLRRIKKYQRGPSGQLPLLFPNIQLYQFSERIQAGIAYRRGTRHEIDI</sequence>